<evidence type="ECO:0000256" key="9">
    <source>
        <dbReference type="ARBA" id="ARBA00037088"/>
    </source>
</evidence>
<dbReference type="Gene3D" id="3.30.559.70">
    <property type="entry name" value="Choline/Carnitine o-acyltransferase, domain 2"/>
    <property type="match status" value="2"/>
</dbReference>
<dbReference type="PANTHER" id="PTHR22589">
    <property type="entry name" value="CARNITINE O-ACYLTRANSFERASE"/>
    <property type="match status" value="1"/>
</dbReference>
<dbReference type="PANTHER" id="PTHR22589:SF14">
    <property type="entry name" value="CHOLINE O-ACETYLTRANSFERASE"/>
    <property type="match status" value="1"/>
</dbReference>
<evidence type="ECO:0000256" key="8">
    <source>
        <dbReference type="ARBA" id="ARBA00023315"/>
    </source>
</evidence>
<dbReference type="InterPro" id="IPR039551">
    <property type="entry name" value="Cho/carn_acyl_trans"/>
</dbReference>
<dbReference type="Gene3D" id="3.30.559.10">
    <property type="entry name" value="Chloramphenicol acetyltransferase-like domain"/>
    <property type="match status" value="1"/>
</dbReference>
<feature type="domain" description="Choline/carnitine acyltransferase" evidence="16">
    <location>
        <begin position="585"/>
        <end position="630"/>
    </location>
</feature>
<evidence type="ECO:0000256" key="5">
    <source>
        <dbReference type="ARBA" id="ARBA00022832"/>
    </source>
</evidence>
<evidence type="ECO:0000256" key="2">
    <source>
        <dbReference type="ARBA" id="ARBA00005232"/>
    </source>
</evidence>
<accession>A0ABQ8M5L5</accession>
<evidence type="ECO:0000259" key="16">
    <source>
        <dbReference type="Pfam" id="PF00755"/>
    </source>
</evidence>
<evidence type="ECO:0000256" key="7">
    <source>
        <dbReference type="ARBA" id="ARBA00023098"/>
    </source>
</evidence>
<keyword evidence="5" id="KW-0276">Fatty acid metabolism</keyword>
<comment type="caution">
    <text evidence="17">The sequence shown here is derived from an EMBL/GenBank/DDBJ whole genome shotgun (WGS) entry which is preliminary data.</text>
</comment>
<feature type="domain" description="Choline/carnitine acyltransferase" evidence="16">
    <location>
        <begin position="254"/>
        <end position="578"/>
    </location>
</feature>
<keyword evidence="6" id="KW-0530">Neurotransmitter biosynthesis</keyword>
<dbReference type="Gene3D" id="1.10.275.20">
    <property type="entry name" value="Choline/Carnitine o-acyltransferase"/>
    <property type="match status" value="1"/>
</dbReference>
<evidence type="ECO:0000256" key="15">
    <source>
        <dbReference type="SAM" id="MobiDB-lite"/>
    </source>
</evidence>
<dbReference type="InterPro" id="IPR042231">
    <property type="entry name" value="Cho/carn_acyl_trans_2"/>
</dbReference>
<dbReference type="Pfam" id="PF00755">
    <property type="entry name" value="Carn_acyltransf"/>
    <property type="match status" value="3"/>
</dbReference>
<feature type="region of interest" description="Disordered" evidence="15">
    <location>
        <begin position="210"/>
        <end position="229"/>
    </location>
</feature>
<keyword evidence="8 14" id="KW-0012">Acyltransferase</keyword>
<evidence type="ECO:0000313" key="17">
    <source>
        <dbReference type="EMBL" id="KAI2658188.1"/>
    </source>
</evidence>
<dbReference type="Proteomes" id="UP000830375">
    <property type="component" value="Unassembled WGS sequence"/>
</dbReference>
<dbReference type="InterPro" id="IPR042572">
    <property type="entry name" value="Carn_acyl_trans_N"/>
</dbReference>
<evidence type="ECO:0000256" key="12">
    <source>
        <dbReference type="ARBA" id="ARBA00048143"/>
    </source>
</evidence>
<dbReference type="EMBL" id="JACTAM010000012">
    <property type="protein sequence ID" value="KAI2658188.1"/>
    <property type="molecule type" value="Genomic_DNA"/>
</dbReference>
<keyword evidence="18" id="KW-1185">Reference proteome</keyword>
<organism evidence="17 18">
    <name type="scientific">Labeo rohita</name>
    <name type="common">Indian major carp</name>
    <name type="synonym">Cyprinus rohita</name>
    <dbReference type="NCBI Taxonomy" id="84645"/>
    <lineage>
        <taxon>Eukaryota</taxon>
        <taxon>Metazoa</taxon>
        <taxon>Chordata</taxon>
        <taxon>Craniata</taxon>
        <taxon>Vertebrata</taxon>
        <taxon>Euteleostomi</taxon>
        <taxon>Actinopterygii</taxon>
        <taxon>Neopterygii</taxon>
        <taxon>Teleostei</taxon>
        <taxon>Ostariophysi</taxon>
        <taxon>Cypriniformes</taxon>
        <taxon>Cyprinidae</taxon>
        <taxon>Labeoninae</taxon>
        <taxon>Labeonini</taxon>
        <taxon>Labeo</taxon>
    </lineage>
</organism>
<keyword evidence="3" id="KW-0813">Transport</keyword>
<evidence type="ECO:0000256" key="10">
    <source>
        <dbReference type="ARBA" id="ARBA00039091"/>
    </source>
</evidence>
<dbReference type="SUPFAM" id="SSF52777">
    <property type="entry name" value="CoA-dependent acyltransferases"/>
    <property type="match status" value="3"/>
</dbReference>
<evidence type="ECO:0000256" key="6">
    <source>
        <dbReference type="ARBA" id="ARBA00022979"/>
    </source>
</evidence>
<protein>
    <recommendedName>
        <fullName evidence="11">Choline O-acetyltransferase</fullName>
        <ecNumber evidence="10">2.3.1.6</ecNumber>
    </recommendedName>
</protein>
<keyword evidence="7" id="KW-0443">Lipid metabolism</keyword>
<comment type="pathway">
    <text evidence="1">Lipid metabolism; fatty acid beta-oxidation.</text>
</comment>
<comment type="function">
    <text evidence="9">Catalyzes the reversible synthesis of acetylcholine (ACh) from acetyl CoA and choline at cholinergic synapses.</text>
</comment>
<feature type="domain" description="Choline/carnitine acyltransferase" evidence="16">
    <location>
        <begin position="22"/>
        <end position="197"/>
    </location>
</feature>
<comment type="catalytic activity">
    <reaction evidence="13">
        <text>4,8-dimethylnonanoyl-CoA + (R)-carnitine = O-4,8-dimethylnonanoyl-(R)-carnitine + CoA</text>
        <dbReference type="Rhea" id="RHEA:44860"/>
        <dbReference type="ChEBI" id="CHEBI:16347"/>
        <dbReference type="ChEBI" id="CHEBI:57287"/>
        <dbReference type="ChEBI" id="CHEBI:77061"/>
        <dbReference type="ChEBI" id="CHEBI:84654"/>
    </reaction>
</comment>
<sequence>MMPVLKRETAEAHSDCNMLPKLPVPDLQHTLDAYLRSVKHLVSETQFRKTKALVETFGKHGGVGERLQKLLLEKREKTENWVYDFWLEDMYLRNRMALPVNSSPALVFPKQPFRDVKDSLVFAARLILSVSQYKSAVDGKTLLVDVARGQKADTPLCMDQYKRLFSSYRRAGLQQDTLITADGTSDTGHVIVACKNQRLAGRRHAEPTERCGLEGRLPGNGSGSVSNEVRSDNSITQSEMWSRGEPLTPPLPASRSQFFALNLLEGSCKLNEADVQAQLEWIHEQTLNAEQNQPAVGLLTADGRTDWARARDELLKDPVNRESMELMERCMCVVCLDDPTGLEPSDANRAALMLHGGGHDKNGANRWYDKPLQFVIGADGVCGVVCEHSPFEGIVLVQCTEHLLKNIRSCKQSSGRSPSELPRPRRLVWKCSPRIQGALASAADHLHRLVRNLDMNVFTFAAYGKEFIKQQKMSPDAYIQLALQLAFYRCHRRLVSTYESASLRRFRQGRVDNIRSATPEALAFVKAMTDGRTSTQDAEKMEKLRAAVDAQARITALAVTGMGTDNHLLGLREIAKEVPTAEEMFCCYGPVVPDGYGACYNPRPAHVLFCVSSFRESKEMCSGLFVKALDEGLQDMRNLCTKHTDHKSTPK</sequence>
<proteinExistence type="inferred from homology"/>
<evidence type="ECO:0000256" key="4">
    <source>
        <dbReference type="ARBA" id="ARBA00022679"/>
    </source>
</evidence>
<dbReference type="EC" id="2.3.1.6" evidence="10"/>
<comment type="similarity">
    <text evidence="2 14">Belongs to the carnitine/choline acetyltransferase family.</text>
</comment>
<dbReference type="InterPro" id="IPR000542">
    <property type="entry name" value="Carn_acyl_trans"/>
</dbReference>
<evidence type="ECO:0000256" key="3">
    <source>
        <dbReference type="ARBA" id="ARBA00022448"/>
    </source>
</evidence>
<keyword evidence="4 14" id="KW-0808">Transferase</keyword>
<evidence type="ECO:0000256" key="11">
    <source>
        <dbReference type="ARBA" id="ARBA00040495"/>
    </source>
</evidence>
<evidence type="ECO:0000256" key="14">
    <source>
        <dbReference type="RuleBase" id="RU003801"/>
    </source>
</evidence>
<dbReference type="PROSITE" id="PS00440">
    <property type="entry name" value="ACYLTRANSF_C_2"/>
    <property type="match status" value="1"/>
</dbReference>
<name>A0ABQ8M5L5_LABRO</name>
<reference evidence="17 18" key="1">
    <citation type="submission" date="2022-01" db="EMBL/GenBank/DDBJ databases">
        <title>A high-quality chromosome-level genome assembly of rohu carp, Labeo rohita.</title>
        <authorList>
            <person name="Arick M.A. II"/>
            <person name="Hsu C.-Y."/>
            <person name="Magbanua Z."/>
            <person name="Pechanova O."/>
            <person name="Grover C."/>
            <person name="Miller E."/>
            <person name="Thrash A."/>
            <person name="Ezzel L."/>
            <person name="Alam S."/>
            <person name="Benzie J."/>
            <person name="Hamilton M."/>
            <person name="Karsi A."/>
            <person name="Lawrence M.L."/>
            <person name="Peterson D.G."/>
        </authorList>
    </citation>
    <scope>NUCLEOTIDE SEQUENCE [LARGE SCALE GENOMIC DNA]</scope>
    <source>
        <strain evidence="18">BAU-BD-2019</strain>
        <tissue evidence="17">Blood</tissue>
    </source>
</reference>
<evidence type="ECO:0000313" key="18">
    <source>
        <dbReference type="Proteomes" id="UP000830375"/>
    </source>
</evidence>
<dbReference type="InterPro" id="IPR023213">
    <property type="entry name" value="CAT-like_dom_sf"/>
</dbReference>
<gene>
    <name evidence="17" type="ORF">H4Q32_016198</name>
</gene>
<comment type="catalytic activity">
    <reaction evidence="12">
        <text>choline + acetyl-CoA = acetylcholine + CoA</text>
        <dbReference type="Rhea" id="RHEA:18821"/>
        <dbReference type="ChEBI" id="CHEBI:15354"/>
        <dbReference type="ChEBI" id="CHEBI:15355"/>
        <dbReference type="ChEBI" id="CHEBI:57287"/>
        <dbReference type="ChEBI" id="CHEBI:57288"/>
        <dbReference type="EC" id="2.3.1.6"/>
    </reaction>
</comment>
<evidence type="ECO:0000256" key="13">
    <source>
        <dbReference type="ARBA" id="ARBA00048999"/>
    </source>
</evidence>
<evidence type="ECO:0000256" key="1">
    <source>
        <dbReference type="ARBA" id="ARBA00005005"/>
    </source>
</evidence>